<feature type="binding site" evidence="12">
    <location>
        <position position="361"/>
    </location>
    <ligand>
        <name>ATP</name>
        <dbReference type="ChEBI" id="CHEBI:30616"/>
    </ligand>
</feature>
<dbReference type="PROSITE" id="PS00107">
    <property type="entry name" value="PROTEIN_KINASE_ATP"/>
    <property type="match status" value="1"/>
</dbReference>
<evidence type="ECO:0000256" key="1">
    <source>
        <dbReference type="ARBA" id="ARBA00004479"/>
    </source>
</evidence>
<gene>
    <name evidence="16" type="ORF">ERUC_LOCUS35266</name>
</gene>
<evidence type="ECO:0000259" key="15">
    <source>
        <dbReference type="PROSITE" id="PS50011"/>
    </source>
</evidence>
<dbReference type="InterPro" id="IPR050528">
    <property type="entry name" value="L-type_Lectin-RKs"/>
</dbReference>
<organism evidence="16 17">
    <name type="scientific">Eruca vesicaria subsp. sativa</name>
    <name type="common">Garden rocket</name>
    <name type="synonym">Eruca sativa</name>
    <dbReference type="NCBI Taxonomy" id="29727"/>
    <lineage>
        <taxon>Eukaryota</taxon>
        <taxon>Viridiplantae</taxon>
        <taxon>Streptophyta</taxon>
        <taxon>Embryophyta</taxon>
        <taxon>Tracheophyta</taxon>
        <taxon>Spermatophyta</taxon>
        <taxon>Magnoliopsida</taxon>
        <taxon>eudicotyledons</taxon>
        <taxon>Gunneridae</taxon>
        <taxon>Pentapetalae</taxon>
        <taxon>rosids</taxon>
        <taxon>malvids</taxon>
        <taxon>Brassicales</taxon>
        <taxon>Brassicaceae</taxon>
        <taxon>Brassiceae</taxon>
        <taxon>Eruca</taxon>
    </lineage>
</organism>
<dbReference type="InterPro" id="IPR011009">
    <property type="entry name" value="Kinase-like_dom_sf"/>
</dbReference>
<evidence type="ECO:0000256" key="14">
    <source>
        <dbReference type="SAM" id="SignalP"/>
    </source>
</evidence>
<dbReference type="GO" id="GO:0005524">
    <property type="term" value="F:ATP binding"/>
    <property type="evidence" value="ECO:0007669"/>
    <property type="project" value="UniProtKB-UniRule"/>
</dbReference>
<dbReference type="InterPro" id="IPR001220">
    <property type="entry name" value="Legume_lectin_dom"/>
</dbReference>
<keyword evidence="8 12" id="KW-0067">ATP-binding</keyword>
<dbReference type="InterPro" id="IPR013320">
    <property type="entry name" value="ConA-like_dom_sf"/>
</dbReference>
<evidence type="ECO:0000256" key="13">
    <source>
        <dbReference type="SAM" id="Phobius"/>
    </source>
</evidence>
<dbReference type="SUPFAM" id="SSF49899">
    <property type="entry name" value="Concanavalin A-like lectins/glucanases"/>
    <property type="match status" value="1"/>
</dbReference>
<keyword evidence="5 14" id="KW-0732">Signal</keyword>
<name>A0ABC8LH45_ERUVS</name>
<evidence type="ECO:0000256" key="12">
    <source>
        <dbReference type="PROSITE-ProRule" id="PRU10141"/>
    </source>
</evidence>
<dbReference type="InterPro" id="IPR000719">
    <property type="entry name" value="Prot_kinase_dom"/>
</dbReference>
<dbReference type="Gene3D" id="2.60.120.200">
    <property type="match status" value="1"/>
</dbReference>
<dbReference type="Gene3D" id="3.30.200.20">
    <property type="entry name" value="Phosphorylase Kinase, domain 1"/>
    <property type="match status" value="1"/>
</dbReference>
<proteinExistence type="inferred from homology"/>
<dbReference type="PANTHER" id="PTHR27007">
    <property type="match status" value="1"/>
</dbReference>
<dbReference type="AlphaFoldDB" id="A0ABC8LH45"/>
<comment type="similarity">
    <text evidence="2">In the N-terminal section; belongs to the leguminous lectin family.</text>
</comment>
<feature type="chain" id="PRO_5044804031" description="Protein kinase domain-containing protein" evidence="14">
    <location>
        <begin position="18"/>
        <end position="484"/>
    </location>
</feature>
<keyword evidence="9 13" id="KW-1133">Transmembrane helix</keyword>
<keyword evidence="10 13" id="KW-0472">Membrane</keyword>
<keyword evidence="17" id="KW-1185">Reference proteome</keyword>
<evidence type="ECO:0000256" key="4">
    <source>
        <dbReference type="ARBA" id="ARBA00022692"/>
    </source>
</evidence>
<evidence type="ECO:0000256" key="10">
    <source>
        <dbReference type="ARBA" id="ARBA00023136"/>
    </source>
</evidence>
<dbReference type="SUPFAM" id="SSF56112">
    <property type="entry name" value="Protein kinase-like (PK-like)"/>
    <property type="match status" value="1"/>
</dbReference>
<evidence type="ECO:0000256" key="5">
    <source>
        <dbReference type="ARBA" id="ARBA00022729"/>
    </source>
</evidence>
<sequence length="484" mass="53772">MSREFIVLVLFFTLSSSTYNSNGKLILEGAASFDLSGFTKLTNTTKHSYGHVFNTNPVLFKNLSFHIHVHFAIIPEHNNSGSHGMTCVLSPTRHLPGVSSDQYLGLFNKTTNGNKTSNNIIAIELDINKDDEFGDINDNHVGININSLRSIVSRPAGYYDDNDGKFYNLSLISGKVMRLSIVYSHPDKQLDVTLSPAEFSDTPWKPLLSLKRDLSPYILEEMYLGFTASTGSVGAIHYMLNSVSGPGVDYPSFDISVVPTLPPYPKKVTDKTRMILAVCLVLAVIVAFVTSLIGFLFYMRHKKVKEVLEEWEVQYGPHRFAYKELYNATKGFKEKQVLGSGGFGQVYRGTLPGSDAEIAVKRTCHGSSQGKSEFIAEISTIELWEEGKLFDASEESIRQEPNRGEIELVLKLGVLCSHQAESVRPDMSAVMRILNGVLQLPDNLLDVVRAERLRGQPEISMEMLLGMNSISTLPFTNSFISHGR</sequence>
<feature type="signal peptide" evidence="14">
    <location>
        <begin position="1"/>
        <end position="17"/>
    </location>
</feature>
<evidence type="ECO:0000256" key="9">
    <source>
        <dbReference type="ARBA" id="ARBA00022989"/>
    </source>
</evidence>
<dbReference type="GO" id="GO:0016020">
    <property type="term" value="C:membrane"/>
    <property type="evidence" value="ECO:0007669"/>
    <property type="project" value="UniProtKB-SubCell"/>
</dbReference>
<comment type="subcellular location">
    <subcellularLocation>
        <location evidence="1">Membrane</location>
        <topology evidence="1">Single-pass type I membrane protein</topology>
    </subcellularLocation>
</comment>
<feature type="transmembrane region" description="Helical" evidence="13">
    <location>
        <begin position="274"/>
        <end position="298"/>
    </location>
</feature>
<feature type="domain" description="Protein kinase" evidence="15">
    <location>
        <begin position="332"/>
        <end position="484"/>
    </location>
</feature>
<accession>A0ABC8LH45</accession>
<evidence type="ECO:0000256" key="3">
    <source>
        <dbReference type="ARBA" id="ARBA00010217"/>
    </source>
</evidence>
<comment type="similarity">
    <text evidence="3">In the C-terminal section; belongs to the protein kinase superfamily. Ser/Thr protein kinase family.</text>
</comment>
<evidence type="ECO:0000313" key="17">
    <source>
        <dbReference type="Proteomes" id="UP001642260"/>
    </source>
</evidence>
<dbReference type="PROSITE" id="PS50011">
    <property type="entry name" value="PROTEIN_KINASE_DOM"/>
    <property type="match status" value="1"/>
</dbReference>
<dbReference type="Proteomes" id="UP001642260">
    <property type="component" value="Unassembled WGS sequence"/>
</dbReference>
<evidence type="ECO:0000256" key="11">
    <source>
        <dbReference type="ARBA" id="ARBA00023170"/>
    </source>
</evidence>
<protein>
    <recommendedName>
        <fullName evidence="15">Protein kinase domain-containing protein</fullName>
    </recommendedName>
</protein>
<evidence type="ECO:0000256" key="7">
    <source>
        <dbReference type="ARBA" id="ARBA00022741"/>
    </source>
</evidence>
<evidence type="ECO:0000256" key="8">
    <source>
        <dbReference type="ARBA" id="ARBA00022840"/>
    </source>
</evidence>
<dbReference type="Pfam" id="PF00139">
    <property type="entry name" value="Lectin_legB"/>
    <property type="match status" value="1"/>
</dbReference>
<reference evidence="16 17" key="1">
    <citation type="submission" date="2022-03" db="EMBL/GenBank/DDBJ databases">
        <authorList>
            <person name="Macdonald S."/>
            <person name="Ahmed S."/>
            <person name="Newling K."/>
        </authorList>
    </citation>
    <scope>NUCLEOTIDE SEQUENCE [LARGE SCALE GENOMIC DNA]</scope>
</reference>
<keyword evidence="11" id="KW-0675">Receptor</keyword>
<evidence type="ECO:0000256" key="2">
    <source>
        <dbReference type="ARBA" id="ARBA00008536"/>
    </source>
</evidence>
<comment type="caution">
    <text evidence="16">The sequence shown here is derived from an EMBL/GenBank/DDBJ whole genome shotgun (WGS) entry which is preliminary data.</text>
</comment>
<dbReference type="CDD" id="cd06899">
    <property type="entry name" value="lectin_legume_LecRK_Arcelin_ConA"/>
    <property type="match status" value="1"/>
</dbReference>
<keyword evidence="4 13" id="KW-0812">Transmembrane</keyword>
<dbReference type="GO" id="GO:0030246">
    <property type="term" value="F:carbohydrate binding"/>
    <property type="evidence" value="ECO:0007669"/>
    <property type="project" value="UniProtKB-KW"/>
</dbReference>
<keyword evidence="6" id="KW-0430">Lectin</keyword>
<dbReference type="EMBL" id="CAKOAT010564042">
    <property type="protein sequence ID" value="CAH8382783.1"/>
    <property type="molecule type" value="Genomic_DNA"/>
</dbReference>
<evidence type="ECO:0000313" key="16">
    <source>
        <dbReference type="EMBL" id="CAH8382783.1"/>
    </source>
</evidence>
<dbReference type="InterPro" id="IPR017441">
    <property type="entry name" value="Protein_kinase_ATP_BS"/>
</dbReference>
<evidence type="ECO:0000256" key="6">
    <source>
        <dbReference type="ARBA" id="ARBA00022734"/>
    </source>
</evidence>
<keyword evidence="7 12" id="KW-0547">Nucleotide-binding</keyword>